<name>A0A381SLP6_9ZZZZ</name>
<sequence length="140" mass="16189">MSKENNFESDMTNGEKRLMKEIEQMTDDGYHPSRLAKEFVNTLGPDRAVNGLKNNFIEIKRMNEKKFDIVLTDTYKDTVMDGMAKKLEDFHTEDAPNGYRFTARGEKHIRSYFTKPTVFGLKTIIVLQGFLPNGTKAWDE</sequence>
<gene>
    <name evidence="1" type="ORF">METZ01_LOCUS57198</name>
</gene>
<proteinExistence type="predicted"/>
<accession>A0A381SLP6</accession>
<reference evidence="1" key="1">
    <citation type="submission" date="2018-05" db="EMBL/GenBank/DDBJ databases">
        <authorList>
            <person name="Lanie J.A."/>
            <person name="Ng W.-L."/>
            <person name="Kazmierczak K.M."/>
            <person name="Andrzejewski T.M."/>
            <person name="Davidsen T.M."/>
            <person name="Wayne K.J."/>
            <person name="Tettelin H."/>
            <person name="Glass J.I."/>
            <person name="Rusch D."/>
            <person name="Podicherti R."/>
            <person name="Tsui H.-C.T."/>
            <person name="Winkler M.E."/>
        </authorList>
    </citation>
    <scope>NUCLEOTIDE SEQUENCE</scope>
</reference>
<dbReference type="AlphaFoldDB" id="A0A381SLP6"/>
<protein>
    <submittedName>
        <fullName evidence="1">Uncharacterized protein</fullName>
    </submittedName>
</protein>
<organism evidence="1">
    <name type="scientific">marine metagenome</name>
    <dbReference type="NCBI Taxonomy" id="408172"/>
    <lineage>
        <taxon>unclassified sequences</taxon>
        <taxon>metagenomes</taxon>
        <taxon>ecological metagenomes</taxon>
    </lineage>
</organism>
<dbReference type="EMBL" id="UINC01003216">
    <property type="protein sequence ID" value="SVA04344.1"/>
    <property type="molecule type" value="Genomic_DNA"/>
</dbReference>
<evidence type="ECO:0000313" key="1">
    <source>
        <dbReference type="EMBL" id="SVA04344.1"/>
    </source>
</evidence>